<dbReference type="PROSITE" id="PS51257">
    <property type="entry name" value="PROKAR_LIPOPROTEIN"/>
    <property type="match status" value="1"/>
</dbReference>
<accession>A0AAJ6BGY6</accession>
<feature type="region of interest" description="Disordered" evidence="2">
    <location>
        <begin position="252"/>
        <end position="273"/>
    </location>
</feature>
<evidence type="ECO:0000259" key="4">
    <source>
        <dbReference type="Pfam" id="PF13205"/>
    </source>
</evidence>
<protein>
    <submittedName>
        <fullName evidence="5">Ig-like domain-containing protein</fullName>
    </submittedName>
</protein>
<evidence type="ECO:0000313" key="6">
    <source>
        <dbReference type="Proteomes" id="UP001220610"/>
    </source>
</evidence>
<evidence type="ECO:0000256" key="3">
    <source>
        <dbReference type="SAM" id="SignalP"/>
    </source>
</evidence>
<evidence type="ECO:0000256" key="1">
    <source>
        <dbReference type="ARBA" id="ARBA00022729"/>
    </source>
</evidence>
<dbReference type="EMBL" id="CP119311">
    <property type="protein sequence ID" value="WEK37175.1"/>
    <property type="molecule type" value="Genomic_DNA"/>
</dbReference>
<gene>
    <name evidence="5" type="ORF">P0Y53_06650</name>
</gene>
<proteinExistence type="predicted"/>
<dbReference type="AlphaFoldDB" id="A0AAJ6BGY6"/>
<feature type="chain" id="PRO_5042548078" evidence="3">
    <location>
        <begin position="19"/>
        <end position="474"/>
    </location>
</feature>
<feature type="domain" description="SbsA Ig-like" evidence="4">
    <location>
        <begin position="39"/>
        <end position="130"/>
    </location>
</feature>
<dbReference type="InterPro" id="IPR032812">
    <property type="entry name" value="SbsA_Ig"/>
</dbReference>
<feature type="signal peptide" evidence="3">
    <location>
        <begin position="1"/>
        <end position="18"/>
    </location>
</feature>
<evidence type="ECO:0000313" key="5">
    <source>
        <dbReference type="EMBL" id="WEK37175.1"/>
    </source>
</evidence>
<reference evidence="5" key="1">
    <citation type="submission" date="2023-03" db="EMBL/GenBank/DDBJ databases">
        <title>Andean soil-derived lignocellulolytic bacterial consortium as a source of novel taxa and putative plastic-active enzymes.</title>
        <authorList>
            <person name="Diaz-Garcia L."/>
            <person name="Chuvochina M."/>
            <person name="Feuerriegel G."/>
            <person name="Bunk B."/>
            <person name="Sproer C."/>
            <person name="Streit W.R."/>
            <person name="Rodriguez L.M."/>
            <person name="Overmann J."/>
            <person name="Jimenez D.J."/>
        </authorList>
    </citation>
    <scope>NUCLEOTIDE SEQUENCE</scope>
    <source>
        <strain evidence="5">MAG 7</strain>
    </source>
</reference>
<evidence type="ECO:0000256" key="2">
    <source>
        <dbReference type="SAM" id="MobiDB-lite"/>
    </source>
</evidence>
<dbReference type="Pfam" id="PF13205">
    <property type="entry name" value="Big_5"/>
    <property type="match status" value="1"/>
</dbReference>
<dbReference type="Proteomes" id="UP001220610">
    <property type="component" value="Chromosome"/>
</dbReference>
<organism evidence="5 6">
    <name type="scientific">Candidatus Pseudobacter hemicellulosilyticus</name>
    <dbReference type="NCBI Taxonomy" id="3121375"/>
    <lineage>
        <taxon>Bacteria</taxon>
        <taxon>Pseudomonadati</taxon>
        <taxon>Bacteroidota</taxon>
        <taxon>Chitinophagia</taxon>
        <taxon>Chitinophagales</taxon>
        <taxon>Chitinophagaceae</taxon>
        <taxon>Pseudobacter</taxon>
    </lineage>
</organism>
<name>A0AAJ6BGY6_9BACT</name>
<keyword evidence="1 3" id="KW-0732">Signal</keyword>
<sequence length="474" mass="53628">MVKIKSLLFVLLIGSLVAGNMISSTGCANMGQPTGGPKDSLPPRMVTVKPLDSTRNFTGNKIVFEFDEFVQIDNVQENLLVSPTPKINPIVTGKLRTVTVTIKDTLEENTTYSIDFGKAIKDVNEGNALRNFRYIYSTGPQLDSLGFSGKVIIAENGKTDSTLIVLLHSSQDDSAMIKDRPRYVARLDSSGNFQFRNLPPGIFSIYALKDEGGQRKYMSKTQLFAFADSTINTQEPRNITLYAYLEKDTVPVKKPSTGAGRQGNKPPAPESRKFRIETNTSNGQFDLLDTLSFQFRTAPLRFFDSTRLQFTDEKYKPLTGYRFIRDTSNTKVSLIYSWTPNTAYNIILDTLFAEDTLGLRLPKTDTLAFRTKKESEYGLVRLRFINLDLAQHPVLQFIQSEKVVYSHVFTSRDFNARLFKPGEYELRILLDRNRNGIWDPGDFFGTKIQPEKVMPVPRKVNIKANWDNEIDITL</sequence>